<dbReference type="Pfam" id="PF07687">
    <property type="entry name" value="M20_dimer"/>
    <property type="match status" value="1"/>
</dbReference>
<dbReference type="SUPFAM" id="SSF53187">
    <property type="entry name" value="Zn-dependent exopeptidases"/>
    <property type="match status" value="1"/>
</dbReference>
<name>A0ABT0TJB5_9FLAO</name>
<accession>A0ABT0TJB5</accession>
<dbReference type="InterPro" id="IPR002933">
    <property type="entry name" value="Peptidase_M20"/>
</dbReference>
<feature type="domain" description="Peptidase M20 dimerisation" evidence="2">
    <location>
        <begin position="208"/>
        <end position="293"/>
    </location>
</feature>
<dbReference type="PIRSF" id="PIRSF016599">
    <property type="entry name" value="Xaa-His_dipept"/>
    <property type="match status" value="1"/>
</dbReference>
<dbReference type="PANTHER" id="PTHR43501:SF1">
    <property type="entry name" value="CYTOSOL NON-SPECIFIC DIPEPTIDASE"/>
    <property type="match status" value="1"/>
</dbReference>
<gene>
    <name evidence="3" type="ORF">NAT47_11730</name>
</gene>
<evidence type="ECO:0000259" key="2">
    <source>
        <dbReference type="Pfam" id="PF07687"/>
    </source>
</evidence>
<dbReference type="InterPro" id="IPR001160">
    <property type="entry name" value="Peptidase_M20C"/>
</dbReference>
<dbReference type="PANTHER" id="PTHR43501">
    <property type="entry name" value="CYTOSOL NON-SPECIFIC DIPEPTIDASE"/>
    <property type="match status" value="1"/>
</dbReference>
<reference evidence="3 4" key="1">
    <citation type="submission" date="2022-05" db="EMBL/GenBank/DDBJ databases">
        <title>Flavobacterium sp., isolated from activated sludge.</title>
        <authorList>
            <person name="Ran Q."/>
        </authorList>
    </citation>
    <scope>NUCLEOTIDE SEQUENCE [LARGE SCALE GENOMIC DNA]</scope>
    <source>
        <strain evidence="3 4">HXWNR69</strain>
    </source>
</reference>
<keyword evidence="4" id="KW-1185">Reference proteome</keyword>
<evidence type="ECO:0000313" key="4">
    <source>
        <dbReference type="Proteomes" id="UP001203342"/>
    </source>
</evidence>
<dbReference type="PRINTS" id="PR00934">
    <property type="entry name" value="XHISDIPTASE"/>
</dbReference>
<dbReference type="Proteomes" id="UP001203342">
    <property type="component" value="Unassembled WGS sequence"/>
</dbReference>
<dbReference type="NCBIfam" id="TIGR01893">
    <property type="entry name" value="aa-his-dipept"/>
    <property type="match status" value="1"/>
</dbReference>
<comment type="caution">
    <text evidence="3">The sequence shown here is derived from an EMBL/GenBank/DDBJ whole genome shotgun (WGS) entry which is preliminary data.</text>
</comment>
<evidence type="ECO:0000256" key="1">
    <source>
        <dbReference type="ARBA" id="ARBA00022801"/>
    </source>
</evidence>
<evidence type="ECO:0000313" key="3">
    <source>
        <dbReference type="EMBL" id="MCL9771085.1"/>
    </source>
</evidence>
<proteinExistence type="predicted"/>
<dbReference type="Pfam" id="PF01546">
    <property type="entry name" value="Peptidase_M20"/>
    <property type="match status" value="1"/>
</dbReference>
<dbReference type="RefSeq" id="WP_250582995.1">
    <property type="nucleotide sequence ID" value="NZ_JAMLJN010000012.1"/>
</dbReference>
<dbReference type="CDD" id="cd03890">
    <property type="entry name" value="M20_pepD"/>
    <property type="match status" value="1"/>
</dbReference>
<sequence>MSQEIRNLEPKALWNKFADLNAVPRPSKKEERVIAFMMEFGQKLGLPTVKDHVGNVIIKKPATPGMENRKTIVMQSHLDMVHQKNNDTNFDFDTQGIEMYVDGDWVRAKGTTLGADNGLGVATIMAILESTDIPHPAIEALFTIDEETGMTGAMGLQGGMLEGEILLNLDTEEDDEIDIGCAGGVDVTANRTYNEEETPEGSVGYTITVKGLQGGHSGMDIHKGLGNANKIMNRLLFDGFENFGLQISEISGGSLRNAIPRESVAKVIIAAIYDEAFVFDMQEIINEIKAEFKTMEPNLTIEIVKSDSTPAKVMDLGVQEGLLRAIYAAHNGVYRMSADMVDLVETSNNIARVIVKDGEISIQNLTRSSVESSKFDLANALRSAYELFGCEVEFTGSYPGWTPNVKSEILDVLTSIYEKQNGSKPNVVACHAGLECGILGTNYPNMDMISFGPTIHGAHSPDERASISSAQKYWKFVLEILQNIPVKK</sequence>
<dbReference type="EMBL" id="JAMLJN010000012">
    <property type="protein sequence ID" value="MCL9771085.1"/>
    <property type="molecule type" value="Genomic_DNA"/>
</dbReference>
<protein>
    <submittedName>
        <fullName evidence="3">Aminoacyl-histidine dipeptidase</fullName>
    </submittedName>
</protein>
<dbReference type="Gene3D" id="3.40.630.10">
    <property type="entry name" value="Zn peptidases"/>
    <property type="match status" value="2"/>
</dbReference>
<keyword evidence="1" id="KW-0378">Hydrolase</keyword>
<dbReference type="InterPro" id="IPR011650">
    <property type="entry name" value="Peptidase_M20_dimer"/>
</dbReference>
<organism evidence="3 4">
    <name type="scientific">Flavobacterium fragile</name>
    <dbReference type="NCBI Taxonomy" id="2949085"/>
    <lineage>
        <taxon>Bacteria</taxon>
        <taxon>Pseudomonadati</taxon>
        <taxon>Bacteroidota</taxon>
        <taxon>Flavobacteriia</taxon>
        <taxon>Flavobacteriales</taxon>
        <taxon>Flavobacteriaceae</taxon>
        <taxon>Flavobacterium</taxon>
    </lineage>
</organism>